<dbReference type="GeneID" id="110799162"/>
<dbReference type="Proteomes" id="UP000813463">
    <property type="component" value="Chromosome 5"/>
</dbReference>
<dbReference type="InterPro" id="IPR006580">
    <property type="entry name" value="Znf_TTF"/>
</dbReference>
<dbReference type="SUPFAM" id="SSF53098">
    <property type="entry name" value="Ribonuclease H-like"/>
    <property type="match status" value="1"/>
</dbReference>
<dbReference type="PANTHER" id="PTHR11697:SF230">
    <property type="entry name" value="ZINC FINGER, MYM DOMAIN CONTAINING 1"/>
    <property type="match status" value="1"/>
</dbReference>
<dbReference type="RefSeq" id="XP_056685520.1">
    <property type="nucleotide sequence ID" value="XM_056829542.1"/>
</dbReference>
<dbReference type="InterPro" id="IPR012337">
    <property type="entry name" value="RNaseH-like_sf"/>
</dbReference>
<organism evidence="2 3">
    <name type="scientific">Spinacia oleracea</name>
    <name type="common">Spinach</name>
    <dbReference type="NCBI Taxonomy" id="3562"/>
    <lineage>
        <taxon>Eukaryota</taxon>
        <taxon>Viridiplantae</taxon>
        <taxon>Streptophyta</taxon>
        <taxon>Embryophyta</taxon>
        <taxon>Tracheophyta</taxon>
        <taxon>Spermatophyta</taxon>
        <taxon>Magnoliopsida</taxon>
        <taxon>eudicotyledons</taxon>
        <taxon>Gunneridae</taxon>
        <taxon>Pentapetalae</taxon>
        <taxon>Caryophyllales</taxon>
        <taxon>Chenopodiaceae</taxon>
        <taxon>Chenopodioideae</taxon>
        <taxon>Anserineae</taxon>
        <taxon>Spinacia</taxon>
    </lineage>
</organism>
<dbReference type="InterPro" id="IPR008906">
    <property type="entry name" value="HATC_C_dom"/>
</dbReference>
<dbReference type="Pfam" id="PF05699">
    <property type="entry name" value="Dimer_Tnp_hAT"/>
    <property type="match status" value="1"/>
</dbReference>
<protein>
    <recommendedName>
        <fullName evidence="1">TTF-type domain-containing protein</fullName>
    </recommendedName>
</protein>
<name>A0ABM3QQ86_SPIOL</name>
<keyword evidence="2" id="KW-1185">Reference proteome</keyword>
<dbReference type="InterPro" id="IPR055298">
    <property type="entry name" value="AtLOH3-like"/>
</dbReference>
<dbReference type="SMART" id="SM00597">
    <property type="entry name" value="ZnF_TTF"/>
    <property type="match status" value="1"/>
</dbReference>
<accession>A0ABM3QQ86</accession>
<dbReference type="Pfam" id="PF14291">
    <property type="entry name" value="DUF4371"/>
    <property type="match status" value="1"/>
</dbReference>
<sequence length="707" mass="81856">MRDPALRKLIDSYPSKEQEDIVNAYIHYGPYRFPLSEYPPSGPINHPRRFQHAWFKKFNWLRYSPTSDAAYCFPCFLYLKDPLGKSGSDAFTVQGFKNWKKVGVKNALCQLIWGKIPIQLMDIQFYVGKMQRKLILILTRGHDESSKSKNQGSFLDMLKLLAYYNKDVHDVVMGNAPQNAKYTSPAIQKEILEVFAYKVQKTIREEIGDSKFCIIVDESRDISKREQMSDFFELVHVKDTTSKTLKEEICIVLPNHELSIQNLRGQGYDGASNMRGEWNGLQALFMRDCPYAYYVHCLAHQLQLALIAAAREVGEVHDFFKDLIFIVNTVSSFTKRHDELQASQIAELEHLIKIEEVDTRKGLNQIGTLQRPGDTRWISHLKSICSLLRMFNATRSVLEKIAIDSQQSYAQRGDAKSALKKLLSFDFVFILHLMEDIMGYTDGLCRALQHKSQDILNAMHLVVGTKSLIQKLRDDGWECLLQKVHSFCNKHGTEIIDMQVSYAEIIRSRRNKDTITMEHHYRVNVFSTTIDQQLQELNSRFSEKTTELLTLSASLSPIDGYKHFDVENICRLAEKYYPRDFSEYEISHLKYQLELFYCDVPKHPDMKNLTTISALCRSLVENGKSNVYPLVDRLIRLILTLPVSNTTSERAFSAMKIVKTSLRNMMEDDFISDYLLVYIEKEIAGKFEIKSIIDDFYSMKPRRTRVK</sequence>
<reference evidence="2" key="1">
    <citation type="journal article" date="2021" name="Nat. Commun.">
        <title>Genomic analyses provide insights into spinach domestication and the genetic basis of agronomic traits.</title>
        <authorList>
            <person name="Cai X."/>
            <person name="Sun X."/>
            <person name="Xu C."/>
            <person name="Sun H."/>
            <person name="Wang X."/>
            <person name="Ge C."/>
            <person name="Zhang Z."/>
            <person name="Wang Q."/>
            <person name="Fei Z."/>
            <person name="Jiao C."/>
            <person name="Wang Q."/>
        </authorList>
    </citation>
    <scope>NUCLEOTIDE SEQUENCE [LARGE SCALE GENOMIC DNA]</scope>
    <source>
        <strain evidence="2">cv. Varoflay</strain>
    </source>
</reference>
<evidence type="ECO:0000313" key="3">
    <source>
        <dbReference type="RefSeq" id="XP_056685520.1"/>
    </source>
</evidence>
<evidence type="ECO:0000313" key="2">
    <source>
        <dbReference type="Proteomes" id="UP000813463"/>
    </source>
</evidence>
<dbReference type="PANTHER" id="PTHR11697">
    <property type="entry name" value="GENERAL TRANSCRIPTION FACTOR 2-RELATED ZINC FINGER PROTEIN"/>
    <property type="match status" value="1"/>
</dbReference>
<evidence type="ECO:0000259" key="1">
    <source>
        <dbReference type="SMART" id="SM00597"/>
    </source>
</evidence>
<reference evidence="3" key="2">
    <citation type="submission" date="2025-08" db="UniProtKB">
        <authorList>
            <consortium name="RefSeq"/>
        </authorList>
    </citation>
    <scope>IDENTIFICATION</scope>
    <source>
        <tissue evidence="3">Leaf</tissue>
    </source>
</reference>
<feature type="domain" description="TTF-type" evidence="1">
    <location>
        <begin position="46"/>
        <end position="118"/>
    </location>
</feature>
<gene>
    <name evidence="3" type="primary">LOC110799162</name>
</gene>
<proteinExistence type="predicted"/>
<dbReference type="InterPro" id="IPR025398">
    <property type="entry name" value="DUF4371"/>
</dbReference>